<protein>
    <recommendedName>
        <fullName evidence="2">Domain of unknown function DB domain-containing protein</fullName>
    </recommendedName>
</protein>
<feature type="domain" description="Domain of unknown function DB" evidence="2">
    <location>
        <begin position="134"/>
        <end position="236"/>
    </location>
</feature>
<evidence type="ECO:0000256" key="1">
    <source>
        <dbReference type="SAM" id="SignalP"/>
    </source>
</evidence>
<sequence length="251" mass="28305">MIPRLLICSLLVHYSYECLTSGVCGSGGYCAPPAPLPCQPTSCQPGYTCGQYGCARNRARSALTKKVDGIFISEEHGTTPPPDSREVDLEERNIFGISRGAGKPAKAQSIESRERPDNVTIHRLTNPNFIFRQCCEQRGLPDACLDKCHFNSYTRNALQAMYFKTDRCPIEATADMHFCAAQGRDHTECCRRNGVTTTLAGTKCLTFCDQRPDRITKLDYSYVPCYDRFEQMKQCFYNEIREKASRQYGSR</sequence>
<dbReference type="OrthoDB" id="5843172at2759"/>
<dbReference type="Proteomes" id="UP000024635">
    <property type="component" value="Unassembled WGS sequence"/>
</dbReference>
<dbReference type="Pfam" id="PF01682">
    <property type="entry name" value="DB"/>
    <property type="match status" value="1"/>
</dbReference>
<comment type="caution">
    <text evidence="3">The sequence shown here is derived from an EMBL/GenBank/DDBJ whole genome shotgun (WGS) entry which is preliminary data.</text>
</comment>
<keyword evidence="1" id="KW-0732">Signal</keyword>
<name>A0A016VU13_9BILA</name>
<evidence type="ECO:0000313" key="4">
    <source>
        <dbReference type="Proteomes" id="UP000024635"/>
    </source>
</evidence>
<evidence type="ECO:0000313" key="3">
    <source>
        <dbReference type="EMBL" id="EYC30258.1"/>
    </source>
</evidence>
<evidence type="ECO:0000259" key="2">
    <source>
        <dbReference type="Pfam" id="PF01682"/>
    </source>
</evidence>
<reference evidence="4" key="1">
    <citation type="journal article" date="2015" name="Nat. Genet.">
        <title>The genome and transcriptome of the zoonotic hookworm Ancylostoma ceylanicum identify infection-specific gene families.</title>
        <authorList>
            <person name="Schwarz E.M."/>
            <person name="Hu Y."/>
            <person name="Antoshechkin I."/>
            <person name="Miller M.M."/>
            <person name="Sternberg P.W."/>
            <person name="Aroian R.V."/>
        </authorList>
    </citation>
    <scope>NUCLEOTIDE SEQUENCE</scope>
    <source>
        <strain evidence="4">HY135</strain>
    </source>
</reference>
<accession>A0A016VU13</accession>
<feature type="signal peptide" evidence="1">
    <location>
        <begin position="1"/>
        <end position="20"/>
    </location>
</feature>
<feature type="chain" id="PRO_5001489909" description="Domain of unknown function DB domain-containing protein" evidence="1">
    <location>
        <begin position="21"/>
        <end position="251"/>
    </location>
</feature>
<proteinExistence type="predicted"/>
<dbReference type="PANTHER" id="PTHR46705:SF5">
    <property type="entry name" value="DOMAIN OF UNKNOWN FUNCTION DB DOMAIN-CONTAINING PROTEIN"/>
    <property type="match status" value="1"/>
</dbReference>
<organism evidence="3 4">
    <name type="scientific">Ancylostoma ceylanicum</name>
    <dbReference type="NCBI Taxonomy" id="53326"/>
    <lineage>
        <taxon>Eukaryota</taxon>
        <taxon>Metazoa</taxon>
        <taxon>Ecdysozoa</taxon>
        <taxon>Nematoda</taxon>
        <taxon>Chromadorea</taxon>
        <taxon>Rhabditida</taxon>
        <taxon>Rhabditina</taxon>
        <taxon>Rhabditomorpha</taxon>
        <taxon>Strongyloidea</taxon>
        <taxon>Ancylostomatidae</taxon>
        <taxon>Ancylostomatinae</taxon>
        <taxon>Ancylostoma</taxon>
    </lineage>
</organism>
<dbReference type="PANTHER" id="PTHR46705">
    <property type="entry name" value="PROTEIN CBG09805"/>
    <property type="match status" value="1"/>
</dbReference>
<dbReference type="AlphaFoldDB" id="A0A016VU13"/>
<gene>
    <name evidence="3" type="primary">Acey_s0005.g2542</name>
    <name evidence="3" type="synonym">Acey-ZK1010.4</name>
    <name evidence="3" type="ORF">Y032_0005g2542</name>
</gene>
<keyword evidence="4" id="KW-1185">Reference proteome</keyword>
<dbReference type="InterPro" id="IPR002602">
    <property type="entry name" value="DB"/>
</dbReference>
<dbReference type="EMBL" id="JARK01001341">
    <property type="protein sequence ID" value="EYC30258.1"/>
    <property type="molecule type" value="Genomic_DNA"/>
</dbReference>